<dbReference type="GeneID" id="90072035"/>
<accession>A0AAV5QH74</accession>
<feature type="compositionally biased region" description="Acidic residues" evidence="1">
    <location>
        <begin position="171"/>
        <end position="182"/>
    </location>
</feature>
<name>A0AAV5QH74_9ASCO</name>
<sequence length="396" mass="46584">MEKDIALPEGTKGSLTTEELQINGNELVCHSWLWKRSRTTLSWKKLWFVLRRNNQLAIYKDDNEYKPLNIINLKQDDITVSKIVKKDKEKDKFQFALFSPKNKTIHLKASNEFDFNNWFLNLQRLLQSPNGIFIGDQTSDHGMNNNSSISIHNQPQTQRRNSSQQNLTTSDLEDNLNDDDYFTSDNEAPPGQSCFNPMYISEGPIIEENEDEILKEEQELVEEQSSQNKMNLERIKKISPDFMKDYLIEHYSYNSTLKEHIIQKGYLLRLQNLNQWKKFFIVLTNRSLIFYKIHNYSDTKNIDYETLIGELGEKVDIKKSKKIRVLPAKIIGLENLVDVVELDPLSRSKQNCLLIITPKKRYRFCTKTEMELVNWLIIFKSFLIVRKKEIEFSKSP</sequence>
<reference evidence="3 4" key="1">
    <citation type="journal article" date="2023" name="Elife">
        <title>Identification of key yeast species and microbe-microbe interactions impacting larval growth of Drosophila in the wild.</title>
        <authorList>
            <person name="Mure A."/>
            <person name="Sugiura Y."/>
            <person name="Maeda R."/>
            <person name="Honda K."/>
            <person name="Sakurai N."/>
            <person name="Takahashi Y."/>
            <person name="Watada M."/>
            <person name="Katoh T."/>
            <person name="Gotoh A."/>
            <person name="Gotoh Y."/>
            <person name="Taniguchi I."/>
            <person name="Nakamura K."/>
            <person name="Hayashi T."/>
            <person name="Katayama T."/>
            <person name="Uemura T."/>
            <person name="Hattori Y."/>
        </authorList>
    </citation>
    <scope>NUCLEOTIDE SEQUENCE [LARGE SCALE GENOMIC DNA]</scope>
    <source>
        <strain evidence="3 4">SC-9</strain>
    </source>
</reference>
<dbReference type="SUPFAM" id="SSF50729">
    <property type="entry name" value="PH domain-like"/>
    <property type="match status" value="2"/>
</dbReference>
<dbReference type="PROSITE" id="PS50003">
    <property type="entry name" value="PH_DOMAIN"/>
    <property type="match status" value="2"/>
</dbReference>
<evidence type="ECO:0000259" key="2">
    <source>
        <dbReference type="PROSITE" id="PS50003"/>
    </source>
</evidence>
<evidence type="ECO:0000256" key="1">
    <source>
        <dbReference type="SAM" id="MobiDB-lite"/>
    </source>
</evidence>
<keyword evidence="4" id="KW-1185">Reference proteome</keyword>
<feature type="domain" description="PH" evidence="2">
    <location>
        <begin position="26"/>
        <end position="127"/>
    </location>
</feature>
<dbReference type="Gene3D" id="2.30.29.30">
    <property type="entry name" value="Pleckstrin-homology domain (PH domain)/Phosphotyrosine-binding domain (PTB)"/>
    <property type="match status" value="2"/>
</dbReference>
<evidence type="ECO:0000313" key="3">
    <source>
        <dbReference type="EMBL" id="GMM34056.1"/>
    </source>
</evidence>
<comment type="caution">
    <text evidence="3">The sequence shown here is derived from an EMBL/GenBank/DDBJ whole genome shotgun (WGS) entry which is preliminary data.</text>
</comment>
<feature type="region of interest" description="Disordered" evidence="1">
    <location>
        <begin position="136"/>
        <end position="193"/>
    </location>
</feature>
<proteinExistence type="predicted"/>
<dbReference type="AlphaFoldDB" id="A0AAV5QH74"/>
<protein>
    <recommendedName>
        <fullName evidence="2">PH domain-containing protein</fullName>
    </recommendedName>
</protein>
<dbReference type="Pfam" id="PF00169">
    <property type="entry name" value="PH"/>
    <property type="match status" value="2"/>
</dbReference>
<dbReference type="EMBL" id="BTFZ01000002">
    <property type="protein sequence ID" value="GMM34056.1"/>
    <property type="molecule type" value="Genomic_DNA"/>
</dbReference>
<dbReference type="InterPro" id="IPR001849">
    <property type="entry name" value="PH_domain"/>
</dbReference>
<dbReference type="PANTHER" id="PTHR14336:SF15">
    <property type="entry name" value="DUAL ADAPTER FOR PHOSPHOTYROSINE AND 3-PHOSPHOTYROSINE AND 3-PHOSPHOINOSITIDE"/>
    <property type="match status" value="1"/>
</dbReference>
<dbReference type="Proteomes" id="UP001360560">
    <property type="component" value="Unassembled WGS sequence"/>
</dbReference>
<feature type="domain" description="PH" evidence="2">
    <location>
        <begin position="260"/>
        <end position="384"/>
    </location>
</feature>
<organism evidence="3 4">
    <name type="scientific">Saccharomycopsis crataegensis</name>
    <dbReference type="NCBI Taxonomy" id="43959"/>
    <lineage>
        <taxon>Eukaryota</taxon>
        <taxon>Fungi</taxon>
        <taxon>Dikarya</taxon>
        <taxon>Ascomycota</taxon>
        <taxon>Saccharomycotina</taxon>
        <taxon>Saccharomycetes</taxon>
        <taxon>Saccharomycopsidaceae</taxon>
        <taxon>Saccharomycopsis</taxon>
    </lineage>
</organism>
<feature type="compositionally biased region" description="Polar residues" evidence="1">
    <location>
        <begin position="136"/>
        <end position="170"/>
    </location>
</feature>
<dbReference type="InterPro" id="IPR011993">
    <property type="entry name" value="PH-like_dom_sf"/>
</dbReference>
<dbReference type="InterPro" id="IPR051707">
    <property type="entry name" value="PI-Interact_SigTrans_Reg"/>
</dbReference>
<evidence type="ECO:0000313" key="4">
    <source>
        <dbReference type="Proteomes" id="UP001360560"/>
    </source>
</evidence>
<dbReference type="PANTHER" id="PTHR14336">
    <property type="entry name" value="TANDEM PH DOMAIN CONTAINING PROTEIN"/>
    <property type="match status" value="1"/>
</dbReference>
<dbReference type="SMART" id="SM00233">
    <property type="entry name" value="PH"/>
    <property type="match status" value="2"/>
</dbReference>
<dbReference type="RefSeq" id="XP_064851056.1">
    <property type="nucleotide sequence ID" value="XM_064994984.1"/>
</dbReference>
<gene>
    <name evidence="3" type="ORF">DASC09_013810</name>
</gene>